<name>A0A022RH64_ERYGU</name>
<dbReference type="PANTHER" id="PTHR31391:SF135">
    <property type="entry name" value="B3 DOMAIN-CONTAINING PROTEIN OS01G0234100-LIKE ISOFORM X1"/>
    <property type="match status" value="1"/>
</dbReference>
<keyword evidence="10" id="KW-1185">Reference proteome</keyword>
<dbReference type="InterPro" id="IPR015300">
    <property type="entry name" value="DNA-bd_pseudobarrel_sf"/>
</dbReference>
<organism evidence="9 10">
    <name type="scientific">Erythranthe guttata</name>
    <name type="common">Yellow monkey flower</name>
    <name type="synonym">Mimulus guttatus</name>
    <dbReference type="NCBI Taxonomy" id="4155"/>
    <lineage>
        <taxon>Eukaryota</taxon>
        <taxon>Viridiplantae</taxon>
        <taxon>Streptophyta</taxon>
        <taxon>Embryophyta</taxon>
        <taxon>Tracheophyta</taxon>
        <taxon>Spermatophyta</taxon>
        <taxon>Magnoliopsida</taxon>
        <taxon>eudicotyledons</taxon>
        <taxon>Gunneridae</taxon>
        <taxon>Pentapetalae</taxon>
        <taxon>asterids</taxon>
        <taxon>lamiids</taxon>
        <taxon>Lamiales</taxon>
        <taxon>Phrymaceae</taxon>
        <taxon>Erythranthe</taxon>
    </lineage>
</organism>
<accession>A0A022RH64</accession>
<evidence type="ECO:0000256" key="2">
    <source>
        <dbReference type="ARBA" id="ARBA00023015"/>
    </source>
</evidence>
<dbReference type="SUPFAM" id="SSF101936">
    <property type="entry name" value="DNA-binding pseudobarrel domain"/>
    <property type="match status" value="1"/>
</dbReference>
<dbReference type="InterPro" id="IPR003340">
    <property type="entry name" value="B3_DNA-bd"/>
</dbReference>
<dbReference type="InterPro" id="IPR044837">
    <property type="entry name" value="REM16-like"/>
</dbReference>
<evidence type="ECO:0000256" key="7">
    <source>
        <dbReference type="SAM" id="MobiDB-lite"/>
    </source>
</evidence>
<dbReference type="AlphaFoldDB" id="A0A022RH64"/>
<dbReference type="PANTHER" id="PTHR31391">
    <property type="entry name" value="B3 DOMAIN-CONTAINING PROTEIN OS11G0197600-RELATED"/>
    <property type="match status" value="1"/>
</dbReference>
<feature type="domain" description="TF-B3" evidence="8">
    <location>
        <begin position="136"/>
        <end position="227"/>
    </location>
</feature>
<dbReference type="GO" id="GO:0003677">
    <property type="term" value="F:DNA binding"/>
    <property type="evidence" value="ECO:0007669"/>
    <property type="project" value="UniProtKB-KW"/>
</dbReference>
<dbReference type="GO" id="GO:0005634">
    <property type="term" value="C:nucleus"/>
    <property type="evidence" value="ECO:0007669"/>
    <property type="project" value="UniProtKB-SubCell"/>
</dbReference>
<evidence type="ECO:0000256" key="5">
    <source>
        <dbReference type="ARBA" id="ARBA00023242"/>
    </source>
</evidence>
<evidence type="ECO:0000256" key="4">
    <source>
        <dbReference type="ARBA" id="ARBA00023163"/>
    </source>
</evidence>
<dbReference type="eggNOG" id="ENOG502QWFE">
    <property type="taxonomic scope" value="Eukaryota"/>
</dbReference>
<evidence type="ECO:0000313" key="9">
    <source>
        <dbReference type="EMBL" id="EYU39334.1"/>
    </source>
</evidence>
<keyword evidence="3" id="KW-0238">DNA-binding</keyword>
<feature type="region of interest" description="Disordered" evidence="7">
    <location>
        <begin position="1"/>
        <end position="115"/>
    </location>
</feature>
<keyword evidence="5" id="KW-0539">Nucleus</keyword>
<reference evidence="9 10" key="1">
    <citation type="journal article" date="2013" name="Proc. Natl. Acad. Sci. U.S.A.">
        <title>Fine-scale variation in meiotic recombination in Mimulus inferred from population shotgun sequencing.</title>
        <authorList>
            <person name="Hellsten U."/>
            <person name="Wright K.M."/>
            <person name="Jenkins J."/>
            <person name="Shu S."/>
            <person name="Yuan Y."/>
            <person name="Wessler S.R."/>
            <person name="Schmutz J."/>
            <person name="Willis J.H."/>
            <person name="Rokhsar D.S."/>
        </authorList>
    </citation>
    <scope>NUCLEOTIDE SEQUENCE [LARGE SCALE GENOMIC DNA]</scope>
    <source>
        <strain evidence="10">cv. DUN x IM62</strain>
    </source>
</reference>
<dbReference type="PhylomeDB" id="A0A022RH64"/>
<feature type="region of interest" description="Disordered" evidence="7">
    <location>
        <begin position="278"/>
        <end position="303"/>
    </location>
</feature>
<dbReference type="OrthoDB" id="1909330at2759"/>
<dbReference type="KEGG" id="egt:105955899"/>
<feature type="compositionally biased region" description="Basic and acidic residues" evidence="7">
    <location>
        <begin position="13"/>
        <end position="39"/>
    </location>
</feature>
<sequence>MKLKIVHQSQENHAAEEEQIKNETMEIDQIETHKIRVLVEDDENPSPINPPPISAYDPMLVSGKRKRKPKEMIDEAPSVFRRRRKFSSSSSSSKYKDATLDSGGTSMSMGGPHSKSPTMIRAEEVQSSLGNDHPSFLKFLVRSHVGSCFWMGLPVPFCKLHLPFKDTIVTLENENGEEFPIKYIAHKTGLSAGWRKFVGGNKLLEGDVLIFHLIETCRLKVYVIRANDLTEVDGALSLLILDSQTKQSDAEMAIDAQIKKQRRQKSLPLTIVQMNNEAQLETSGNESEEVASEVLEGSKSSSRAPNFNDVSCFEEFHVIVNGISIDSEIPEHIRRKYYDLCSTKNVFLHDCLLPGLYVKLAGGIIVETVNIADAIRGCKLTTSKEEFEVWEKSLRSFELLGLNVGFLRVHLSRLFDIAFDSEGALETRRYWAARMDRSRAEDEIENLEAKISELKEFSAKCDRDIENLKTRAERYEVMFREEVSASW</sequence>
<evidence type="ECO:0000256" key="1">
    <source>
        <dbReference type="ARBA" id="ARBA00004123"/>
    </source>
</evidence>
<comment type="subcellular location">
    <subcellularLocation>
        <location evidence="1">Nucleus</location>
    </subcellularLocation>
</comment>
<dbReference type="Gene3D" id="2.40.330.10">
    <property type="entry name" value="DNA-binding pseudobarrel domain"/>
    <property type="match status" value="1"/>
</dbReference>
<evidence type="ECO:0000256" key="6">
    <source>
        <dbReference type="SAM" id="Coils"/>
    </source>
</evidence>
<dbReference type="Proteomes" id="UP000030748">
    <property type="component" value="Unassembled WGS sequence"/>
</dbReference>
<protein>
    <recommendedName>
        <fullName evidence="8">TF-B3 domain-containing protein</fullName>
    </recommendedName>
</protein>
<feature type="coiled-coil region" evidence="6">
    <location>
        <begin position="430"/>
        <end position="457"/>
    </location>
</feature>
<gene>
    <name evidence="9" type="ORF">MIMGU_mgv1a005357mg</name>
</gene>
<dbReference type="SMART" id="SM01019">
    <property type="entry name" value="B3"/>
    <property type="match status" value="1"/>
</dbReference>
<dbReference type="STRING" id="4155.A0A022RH64"/>
<keyword evidence="4" id="KW-0804">Transcription</keyword>
<evidence type="ECO:0000259" key="8">
    <source>
        <dbReference type="PROSITE" id="PS50863"/>
    </source>
</evidence>
<proteinExistence type="predicted"/>
<dbReference type="OMA" id="HIRYIAR"/>
<evidence type="ECO:0000313" key="10">
    <source>
        <dbReference type="Proteomes" id="UP000030748"/>
    </source>
</evidence>
<evidence type="ECO:0000256" key="3">
    <source>
        <dbReference type="ARBA" id="ARBA00023125"/>
    </source>
</evidence>
<keyword evidence="2" id="KW-0805">Transcription regulation</keyword>
<dbReference type="CDD" id="cd10017">
    <property type="entry name" value="B3_DNA"/>
    <property type="match status" value="1"/>
</dbReference>
<keyword evidence="6" id="KW-0175">Coiled coil</keyword>
<dbReference type="Pfam" id="PF02362">
    <property type="entry name" value="B3"/>
    <property type="match status" value="1"/>
</dbReference>
<dbReference type="PROSITE" id="PS50863">
    <property type="entry name" value="B3"/>
    <property type="match status" value="1"/>
</dbReference>
<dbReference type="EMBL" id="KI630450">
    <property type="protein sequence ID" value="EYU39334.1"/>
    <property type="molecule type" value="Genomic_DNA"/>
</dbReference>